<dbReference type="InParanoid" id="A9V6N3"/>
<dbReference type="Proteomes" id="UP000001357">
    <property type="component" value="Unassembled WGS sequence"/>
</dbReference>
<organism evidence="2 3">
    <name type="scientific">Monosiga brevicollis</name>
    <name type="common">Choanoflagellate</name>
    <dbReference type="NCBI Taxonomy" id="81824"/>
    <lineage>
        <taxon>Eukaryota</taxon>
        <taxon>Choanoflagellata</taxon>
        <taxon>Craspedida</taxon>
        <taxon>Salpingoecidae</taxon>
        <taxon>Monosiga</taxon>
    </lineage>
</organism>
<dbReference type="KEGG" id="mbr:MONBRDRAFT_33629"/>
<keyword evidence="1" id="KW-0732">Signal</keyword>
<accession>A9V6N3</accession>
<evidence type="ECO:0000313" key="3">
    <source>
        <dbReference type="Proteomes" id="UP000001357"/>
    </source>
</evidence>
<dbReference type="InterPro" id="IPR029044">
    <property type="entry name" value="Nucleotide-diphossugar_trans"/>
</dbReference>
<sequence>MLSQVLGVVVGVLWLAKFDHAAPIKSANNIRTTECKDIPFHVIEAPEADSPLPGYQIVLDTPAQQPEEDFMPGSPIIFGLMITGKDMVHEYLGRKSMDSFLNQSYARKVLVIVNDSPDYSMIDGPSEWLRARQLPEAPRERPCLVELRVPPRKFILGELRNIAINAVPLGSVWVQWDDDDWRDTHFVRLELEQMFKRRAPVGYVAAEYRTYLRLNSTWRTANPQGLHGTIMAYKSAKIAKLQYPSLARAEDSKYWGMLRTNNISHTSFSNKPWLYFKLSHGANTWGATHAGENRAKENVWCIRDEGDSCPMELDNEKHSMIAPFAIRRDGSITETLEGLPEASLEVEDANPLTGWPRESWIVRPTRTRRYLDTMRMVKHDPVGPCAVIWTVGVPKDSLVDGLEQAALDDIVRAAVVARDAAAARATTGPAFKAVTGNMCGEVAVNFMLAIDKLIWLRMGEVRQQSLAERYQTIILNAPHSAFAKDLPERWNGLLVEPSLELRNVLALIASPYRRVVALDVENVVCRSTWESIFAVLEDENFVAMQASTPNSGSCNRADLPVPPVLLSYRASGKRYIDEHEISPTLMAIDLGVLQTRRLLVAVLEAWVALVEFQEHPDLDQTRYGCVHNVQLAFRQAMYLLQQHISIQTFLSTKQSEWQCRTLHIGPFCTFFQTPHRISPPMSALSICGPHQPRDVPEKHAVSEDQAWTTLDLGSPWPN</sequence>
<feature type="signal peptide" evidence="1">
    <location>
        <begin position="1"/>
        <end position="21"/>
    </location>
</feature>
<proteinExistence type="predicted"/>
<evidence type="ECO:0000313" key="2">
    <source>
        <dbReference type="EMBL" id="EDQ86764.1"/>
    </source>
</evidence>
<dbReference type="RefSeq" id="XP_001748309.1">
    <property type="nucleotide sequence ID" value="XM_001748257.1"/>
</dbReference>
<protein>
    <recommendedName>
        <fullName evidence="4">Glycosyltransferase 2-like domain-containing protein</fullName>
    </recommendedName>
</protein>
<evidence type="ECO:0000256" key="1">
    <source>
        <dbReference type="SAM" id="SignalP"/>
    </source>
</evidence>
<evidence type="ECO:0008006" key="4">
    <source>
        <dbReference type="Google" id="ProtNLM"/>
    </source>
</evidence>
<feature type="chain" id="PRO_5002745191" description="Glycosyltransferase 2-like domain-containing protein" evidence="1">
    <location>
        <begin position="22"/>
        <end position="718"/>
    </location>
</feature>
<dbReference type="GeneID" id="5893647"/>
<dbReference type="AlphaFoldDB" id="A9V6N3"/>
<gene>
    <name evidence="2" type="ORF">MONBRDRAFT_33629</name>
</gene>
<name>A9V6N3_MONBE</name>
<keyword evidence="3" id="KW-1185">Reference proteome</keyword>
<dbReference type="SUPFAM" id="SSF53448">
    <property type="entry name" value="Nucleotide-diphospho-sugar transferases"/>
    <property type="match status" value="1"/>
</dbReference>
<dbReference type="EMBL" id="CH991563">
    <property type="protein sequence ID" value="EDQ86764.1"/>
    <property type="molecule type" value="Genomic_DNA"/>
</dbReference>
<reference evidence="2 3" key="1">
    <citation type="journal article" date="2008" name="Nature">
        <title>The genome of the choanoflagellate Monosiga brevicollis and the origin of metazoans.</title>
        <authorList>
            <consortium name="JGI Sequencing"/>
            <person name="King N."/>
            <person name="Westbrook M.J."/>
            <person name="Young S.L."/>
            <person name="Kuo A."/>
            <person name="Abedin M."/>
            <person name="Chapman J."/>
            <person name="Fairclough S."/>
            <person name="Hellsten U."/>
            <person name="Isogai Y."/>
            <person name="Letunic I."/>
            <person name="Marr M."/>
            <person name="Pincus D."/>
            <person name="Putnam N."/>
            <person name="Rokas A."/>
            <person name="Wright K.J."/>
            <person name="Zuzow R."/>
            <person name="Dirks W."/>
            <person name="Good M."/>
            <person name="Goodstein D."/>
            <person name="Lemons D."/>
            <person name="Li W."/>
            <person name="Lyons J.B."/>
            <person name="Morris A."/>
            <person name="Nichols S."/>
            <person name="Richter D.J."/>
            <person name="Salamov A."/>
            <person name="Bork P."/>
            <person name="Lim W.A."/>
            <person name="Manning G."/>
            <person name="Miller W.T."/>
            <person name="McGinnis W."/>
            <person name="Shapiro H."/>
            <person name="Tjian R."/>
            <person name="Grigoriev I.V."/>
            <person name="Rokhsar D."/>
        </authorList>
    </citation>
    <scope>NUCLEOTIDE SEQUENCE [LARGE SCALE GENOMIC DNA]</scope>
    <source>
        <strain evidence="3">MX1 / ATCC 50154</strain>
    </source>
</reference>